<gene>
    <name evidence="1" type="ORF">NQ176_g11227</name>
</gene>
<dbReference type="EMBL" id="JANJQO010003624">
    <property type="protein sequence ID" value="KAJ2957711.1"/>
    <property type="molecule type" value="Genomic_DNA"/>
</dbReference>
<evidence type="ECO:0000313" key="1">
    <source>
        <dbReference type="EMBL" id="KAJ2957711.1"/>
    </source>
</evidence>
<proteinExistence type="predicted"/>
<accession>A0ACC1MDB3</accession>
<protein>
    <submittedName>
        <fullName evidence="1">Uncharacterized protein</fullName>
    </submittedName>
</protein>
<sequence length="273" mass="30336">MSPRTWRPHVDAFLRLLHLRGGIEGATASGEVSNQGINLMVVRAVMAETTSPATEPVRGLDLFSLDDLRQQYLIRFASDCPCPTVLFIQIRIISQLRTSVSQGAPQAQIAAAAHEVLVAITAFSPPRWMSSEPSHWNFADNPELFESIAHMWKDSVLLYGILSLPEYAAVILRNGASKSEIRQRLLRRIGLTWALINANHPPLFWCLVVAGVAFADGDKASQKIISDRIHQIGRRPDCSAAPLYILRKLEIFWDSGRTAWDDCFDECLMGTAA</sequence>
<reference evidence="1" key="1">
    <citation type="submission" date="2022-08" db="EMBL/GenBank/DDBJ databases">
        <title>Genome Sequence of Lecanicillium fungicola.</title>
        <authorList>
            <person name="Buettner E."/>
        </authorList>
    </citation>
    <scope>NUCLEOTIDE SEQUENCE</scope>
    <source>
        <strain evidence="1">Babe33</strain>
    </source>
</reference>
<dbReference type="Proteomes" id="UP001143910">
    <property type="component" value="Unassembled WGS sequence"/>
</dbReference>
<name>A0ACC1MDB3_9HYPO</name>
<keyword evidence="2" id="KW-1185">Reference proteome</keyword>
<evidence type="ECO:0000313" key="2">
    <source>
        <dbReference type="Proteomes" id="UP001143910"/>
    </source>
</evidence>
<organism evidence="1 2">
    <name type="scientific">Zarea fungicola</name>
    <dbReference type="NCBI Taxonomy" id="93591"/>
    <lineage>
        <taxon>Eukaryota</taxon>
        <taxon>Fungi</taxon>
        <taxon>Dikarya</taxon>
        <taxon>Ascomycota</taxon>
        <taxon>Pezizomycotina</taxon>
        <taxon>Sordariomycetes</taxon>
        <taxon>Hypocreomycetidae</taxon>
        <taxon>Hypocreales</taxon>
        <taxon>Cordycipitaceae</taxon>
        <taxon>Zarea</taxon>
    </lineage>
</organism>
<comment type="caution">
    <text evidence="1">The sequence shown here is derived from an EMBL/GenBank/DDBJ whole genome shotgun (WGS) entry which is preliminary data.</text>
</comment>